<dbReference type="AlphaFoldDB" id="A0A8J9X851"/>
<name>A0A8J9X851_PHATR</name>
<dbReference type="InterPro" id="IPR005358">
    <property type="entry name" value="Puta_zinc/iron-chelating_dom"/>
</dbReference>
<accession>A0A8J9X851</accession>
<organism evidence="1">
    <name type="scientific">Phaeodactylum tricornutum</name>
    <name type="common">Diatom</name>
    <dbReference type="NCBI Taxonomy" id="2850"/>
    <lineage>
        <taxon>Eukaryota</taxon>
        <taxon>Sar</taxon>
        <taxon>Stramenopiles</taxon>
        <taxon>Ochrophyta</taxon>
        <taxon>Bacillariophyta</taxon>
        <taxon>Bacillariophyceae</taxon>
        <taxon>Bacillariophycidae</taxon>
        <taxon>Naviculales</taxon>
        <taxon>Phaeodactylaceae</taxon>
        <taxon>Phaeodactylum</taxon>
    </lineage>
</organism>
<sequence length="271" mass="30411">MNILSLGRSLASFIVVYGGIDLVAVHAFAPLRSLSADGLPRRRLTSRRSAGVDLKQNEDLQNYFQAAEERSLAQFARDDAPAWLQTIASLPFECTACGKCCKTIGSVYLSSEETRQAAKLMNISSTEFIEAYASDIIRDSADASNTWVRLKEKEVLKGTDHSPACIFLNSDTNQCQIYEARPTQCRTYPFWPNLLASPDAWDAEVRRMDHDSESTLLEWTPDAGGCEGMMILDQNTTTLGVPMKDVYRQLRECRQQDRYFPTGDKKADTER</sequence>
<evidence type="ECO:0000313" key="1">
    <source>
        <dbReference type="EMBL" id="CAG9291118.1"/>
    </source>
</evidence>
<protein>
    <recommendedName>
        <fullName evidence="2">YkgJ family cysteine cluster protein</fullName>
    </recommendedName>
</protein>
<dbReference type="EMBL" id="OU594947">
    <property type="protein sequence ID" value="CAG9291118.1"/>
    <property type="molecule type" value="Genomic_DNA"/>
</dbReference>
<dbReference type="Proteomes" id="UP000836788">
    <property type="component" value="Chromosome 6"/>
</dbReference>
<reference evidence="1" key="1">
    <citation type="submission" date="2022-02" db="EMBL/GenBank/DDBJ databases">
        <authorList>
            <person name="Giguere J D."/>
        </authorList>
    </citation>
    <scope>NUCLEOTIDE SEQUENCE</scope>
    <source>
        <strain evidence="1">CCAP 1055/1</strain>
    </source>
</reference>
<dbReference type="PANTHER" id="PTHR35866:SF1">
    <property type="entry name" value="YKGJ FAMILY CYSTEINE CLUSTER PROTEIN"/>
    <property type="match status" value="1"/>
</dbReference>
<evidence type="ECO:0008006" key="2">
    <source>
        <dbReference type="Google" id="ProtNLM"/>
    </source>
</evidence>
<proteinExistence type="predicted"/>
<gene>
    <name evidence="1" type="ORF">PTTT1_LOCUS46928</name>
</gene>
<dbReference type="PANTHER" id="PTHR35866">
    <property type="entry name" value="PUTATIVE-RELATED"/>
    <property type="match status" value="1"/>
</dbReference>
<dbReference type="Pfam" id="PF03692">
    <property type="entry name" value="CxxCxxCC"/>
    <property type="match status" value="1"/>
</dbReference>